<dbReference type="AlphaFoldDB" id="A0AAD4L3X5"/>
<name>A0AAD4L3X5_9EURO</name>
<dbReference type="RefSeq" id="XP_046077187.1">
    <property type="nucleotide sequence ID" value="XM_046215283.1"/>
</dbReference>
<gene>
    <name evidence="1" type="ORF">BGW36DRAFT_370787</name>
</gene>
<sequence>MRPALLRLLKRPSALALLSELSSSSAKLEQLNCIGECARCQLPQKNARQLRSYSSPTNRTSTSQRLHIHEITSIDTKTLSRISSTELQRESSLLLDASKLEYESDVGHPGNIGTRLVDDSNRRLDYDLWKELLRYRKRHYGDSGVIDIWKGISYRADKVQLPVEGRIADYIWQNFVNVGLKNNQFLDELVDYAEKVWSRTGQPWSRFYQAIVGGFLEQGMPVQAVAWHRKLQAFHLRSANDIALVIDQAMTCNPVEPPDWDLFSADAIKLGFRPGLRAFGEICLATTDHRIYDVVISFLLEQGYPLDALYMHEFLVERKDLPSDATLMRTLSVFAKKERDTFSRKVRHRIRKIKTNLDTLQDEFAMSKKAVDLNLTTGHERNSEQDDGNSWIKERAFKDEFGARLFATKALTVDTITNGLQMFGVQAIGPLSLKEMALRAKGPKDILEKMKALRDAGVTIRDCAFTRVLEKLAMDNKDIVLEDLLRSDQHPDVFEDVALQEHFLCSYLMARDWRLYNLTKAILNDVAKDNLDNIQFRVSITASEWSAAADIAGKILLDGNALSEESINYMFNNLLSPRRSGKHPAYKIDPQVDEMAFAIRILKMALKLQSDFNPSYWVELLLRLGKNRHDQWDKIHHLCVWLARHYAVQDSPFLQSLSRSKGVDAETLLAKHRTESRLIFNPRLQMALIAWGFKLELWHLEHEMPDNQGGQVIRWMRGLLLLRELEQMGITIYPSFVRRGCRERLQVLFGAAGLSNRPWNRSIRQRNPFTLSHVLEDMLKVWPSLLTEEEKADVYNNFIDRPLLGRTVRRMEEQLDWLQQPYS</sequence>
<organism evidence="1 2">
    <name type="scientific">Talaromyces proteolyticus</name>
    <dbReference type="NCBI Taxonomy" id="1131652"/>
    <lineage>
        <taxon>Eukaryota</taxon>
        <taxon>Fungi</taxon>
        <taxon>Dikarya</taxon>
        <taxon>Ascomycota</taxon>
        <taxon>Pezizomycotina</taxon>
        <taxon>Eurotiomycetes</taxon>
        <taxon>Eurotiomycetidae</taxon>
        <taxon>Eurotiales</taxon>
        <taxon>Trichocomaceae</taxon>
        <taxon>Talaromyces</taxon>
        <taxon>Talaromyces sect. Bacilispori</taxon>
    </lineage>
</organism>
<proteinExistence type="predicted"/>
<evidence type="ECO:0008006" key="3">
    <source>
        <dbReference type="Google" id="ProtNLM"/>
    </source>
</evidence>
<evidence type="ECO:0000313" key="2">
    <source>
        <dbReference type="Proteomes" id="UP001201262"/>
    </source>
</evidence>
<comment type="caution">
    <text evidence="1">The sequence shown here is derived from an EMBL/GenBank/DDBJ whole genome shotgun (WGS) entry which is preliminary data.</text>
</comment>
<accession>A0AAD4L3X5</accession>
<keyword evidence="2" id="KW-1185">Reference proteome</keyword>
<evidence type="ECO:0000313" key="1">
    <source>
        <dbReference type="EMBL" id="KAH8704169.1"/>
    </source>
</evidence>
<dbReference type="Proteomes" id="UP001201262">
    <property type="component" value="Unassembled WGS sequence"/>
</dbReference>
<dbReference type="EMBL" id="JAJTJA010000002">
    <property type="protein sequence ID" value="KAH8704169.1"/>
    <property type="molecule type" value="Genomic_DNA"/>
</dbReference>
<reference evidence="1" key="1">
    <citation type="submission" date="2021-12" db="EMBL/GenBank/DDBJ databases">
        <title>Convergent genome expansion in fungi linked to evolution of root-endophyte symbiosis.</title>
        <authorList>
            <consortium name="DOE Joint Genome Institute"/>
            <person name="Ke Y.-H."/>
            <person name="Bonito G."/>
            <person name="Liao H.-L."/>
            <person name="Looney B."/>
            <person name="Rojas-Flechas A."/>
            <person name="Nash J."/>
            <person name="Hameed K."/>
            <person name="Schadt C."/>
            <person name="Martin F."/>
            <person name="Crous P.W."/>
            <person name="Miettinen O."/>
            <person name="Magnuson J.K."/>
            <person name="Labbe J."/>
            <person name="Jacobson D."/>
            <person name="Doktycz M.J."/>
            <person name="Veneault-Fourrey C."/>
            <person name="Kuo A."/>
            <person name="Mondo S."/>
            <person name="Calhoun S."/>
            <person name="Riley R."/>
            <person name="Ohm R."/>
            <person name="LaButti K."/>
            <person name="Andreopoulos B."/>
            <person name="Pangilinan J."/>
            <person name="Nolan M."/>
            <person name="Tritt A."/>
            <person name="Clum A."/>
            <person name="Lipzen A."/>
            <person name="Daum C."/>
            <person name="Barry K."/>
            <person name="Grigoriev I.V."/>
            <person name="Vilgalys R."/>
        </authorList>
    </citation>
    <scope>NUCLEOTIDE SEQUENCE</scope>
    <source>
        <strain evidence="1">PMI_201</strain>
    </source>
</reference>
<dbReference type="GeneID" id="70245570"/>
<protein>
    <recommendedName>
        <fullName evidence="3">Pentatricopeptide repeat domain-containing protein</fullName>
    </recommendedName>
</protein>